<protein>
    <submittedName>
        <fullName evidence="12">Ketoacyl-ACP synthase III</fullName>
    </submittedName>
</protein>
<gene>
    <name evidence="12" type="ORF">PV517_13450</name>
</gene>
<dbReference type="InterPro" id="IPR016039">
    <property type="entry name" value="Thiolase-like"/>
</dbReference>
<evidence type="ECO:0000313" key="13">
    <source>
        <dbReference type="Proteomes" id="UP001271723"/>
    </source>
</evidence>
<dbReference type="Pfam" id="PF08541">
    <property type="entry name" value="ACP_syn_III_C"/>
    <property type="match status" value="1"/>
</dbReference>
<reference evidence="12 13" key="1">
    <citation type="journal article" date="2023" name="Microb. Genom.">
        <title>Mesoterricola silvestris gen. nov., sp. nov., Mesoterricola sediminis sp. nov., Geothrix oryzae sp. nov., Geothrix edaphica sp. nov., Geothrix rubra sp. nov., and Geothrix limicola sp. nov., six novel members of Acidobacteriota isolated from soils.</title>
        <authorList>
            <person name="Weisberg A.J."/>
            <person name="Pearce E."/>
            <person name="Kramer C.G."/>
            <person name="Chang J.H."/>
            <person name="Clarke C.R."/>
        </authorList>
    </citation>
    <scope>NUCLEOTIDE SEQUENCE [LARGE SCALE GENOMIC DNA]</scope>
    <source>
        <strain evidence="12 13">NRRL_B-2795</strain>
    </source>
</reference>
<dbReference type="PANTHER" id="PTHR34069">
    <property type="entry name" value="3-OXOACYL-[ACYL-CARRIER-PROTEIN] SYNTHASE 3"/>
    <property type="match status" value="1"/>
</dbReference>
<evidence type="ECO:0000259" key="11">
    <source>
        <dbReference type="Pfam" id="PF08545"/>
    </source>
</evidence>
<keyword evidence="8" id="KW-0275">Fatty acid biosynthesis</keyword>
<dbReference type="EMBL" id="JARAVY010000004">
    <property type="protein sequence ID" value="MDX2909701.1"/>
    <property type="molecule type" value="Genomic_DNA"/>
</dbReference>
<dbReference type="NCBIfam" id="TIGR00747">
    <property type="entry name" value="fabH"/>
    <property type="match status" value="1"/>
</dbReference>
<evidence type="ECO:0000259" key="10">
    <source>
        <dbReference type="Pfam" id="PF08541"/>
    </source>
</evidence>
<evidence type="ECO:0000256" key="6">
    <source>
        <dbReference type="ARBA" id="ARBA00022832"/>
    </source>
</evidence>
<comment type="similarity">
    <text evidence="2">Belongs to the thiolase-like superfamily. FabH family.</text>
</comment>
<evidence type="ECO:0000256" key="3">
    <source>
        <dbReference type="ARBA" id="ARBA00022490"/>
    </source>
</evidence>
<keyword evidence="3" id="KW-0963">Cytoplasm</keyword>
<evidence type="ECO:0000256" key="4">
    <source>
        <dbReference type="ARBA" id="ARBA00022516"/>
    </source>
</evidence>
<feature type="domain" description="Beta-ketoacyl-[acyl-carrier-protein] synthase III C-terminal" evidence="10">
    <location>
        <begin position="241"/>
        <end position="328"/>
    </location>
</feature>
<organism evidence="12 13">
    <name type="scientific">Streptomyces griseiscabiei</name>
    <dbReference type="NCBI Taxonomy" id="2993540"/>
    <lineage>
        <taxon>Bacteria</taxon>
        <taxon>Bacillati</taxon>
        <taxon>Actinomycetota</taxon>
        <taxon>Actinomycetes</taxon>
        <taxon>Kitasatosporales</taxon>
        <taxon>Streptomycetaceae</taxon>
        <taxon>Streptomyces</taxon>
    </lineage>
</organism>
<comment type="pathway">
    <text evidence="1">Lipid metabolism.</text>
</comment>
<keyword evidence="4" id="KW-0444">Lipid biosynthesis</keyword>
<dbReference type="CDD" id="cd00830">
    <property type="entry name" value="KAS_III"/>
    <property type="match status" value="1"/>
</dbReference>
<keyword evidence="13" id="KW-1185">Reference proteome</keyword>
<evidence type="ECO:0000313" key="12">
    <source>
        <dbReference type="EMBL" id="MDX2909701.1"/>
    </source>
</evidence>
<keyword evidence="7" id="KW-0443">Lipid metabolism</keyword>
<keyword evidence="6" id="KW-0276">Fatty acid metabolism</keyword>
<dbReference type="InterPro" id="IPR013751">
    <property type="entry name" value="ACP_syn_III_N"/>
</dbReference>
<dbReference type="Proteomes" id="UP001271723">
    <property type="component" value="Unassembled WGS sequence"/>
</dbReference>
<dbReference type="InterPro" id="IPR004655">
    <property type="entry name" value="FabH"/>
</dbReference>
<dbReference type="NCBIfam" id="NF006829">
    <property type="entry name" value="PRK09352.1"/>
    <property type="match status" value="1"/>
</dbReference>
<dbReference type="PANTHER" id="PTHR34069:SF2">
    <property type="entry name" value="BETA-KETOACYL-[ACYL-CARRIER-PROTEIN] SYNTHASE III"/>
    <property type="match status" value="1"/>
</dbReference>
<dbReference type="Gene3D" id="3.40.47.10">
    <property type="match status" value="1"/>
</dbReference>
<dbReference type="SUPFAM" id="SSF53901">
    <property type="entry name" value="Thiolase-like"/>
    <property type="match status" value="1"/>
</dbReference>
<evidence type="ECO:0000256" key="2">
    <source>
        <dbReference type="ARBA" id="ARBA00008642"/>
    </source>
</evidence>
<evidence type="ECO:0000256" key="9">
    <source>
        <dbReference type="ARBA" id="ARBA00023315"/>
    </source>
</evidence>
<accession>A0ABU4L1W9</accession>
<dbReference type="RefSeq" id="WP_086753382.1">
    <property type="nucleotide sequence ID" value="NZ_JAGJBZ010000002.1"/>
</dbReference>
<dbReference type="InterPro" id="IPR013747">
    <property type="entry name" value="ACP_syn_III_C"/>
</dbReference>
<keyword evidence="5" id="KW-0808">Transferase</keyword>
<keyword evidence="9" id="KW-0012">Acyltransferase</keyword>
<evidence type="ECO:0000256" key="8">
    <source>
        <dbReference type="ARBA" id="ARBA00023160"/>
    </source>
</evidence>
<evidence type="ECO:0000256" key="7">
    <source>
        <dbReference type="ARBA" id="ARBA00023098"/>
    </source>
</evidence>
<sequence length="332" mass="35505">MANDCVGILATGSYLPRDVISNEELARRVGTSAAWIERKTQIRNRRYAAPDEAASDLAVRAAEQALAQAGITADRIDCVIVSTSTGDAPLPPTSHLVQRGLKAHNAACLDLNVVCSGFVYGLALARAFVSSHPGSHVLVIAAEVYSRILDFDDRRTAVLFGDGAGAAVVGPVPSPYGFVAFDLSSHGEGRNLVRVEGGGSRRPASHRTVDAREHYFRMDGRQVRDFVMTEVPPTLERLSRRAGIPFDRIDHLVPHQGNGALLHALVEEAGLTHVMTHRTVEEYGNVGSASIPVTLDEASRAGRLRDGDLLMVSGFGGGLSLGSCLLRWAAPR</sequence>
<evidence type="ECO:0000256" key="1">
    <source>
        <dbReference type="ARBA" id="ARBA00005189"/>
    </source>
</evidence>
<name>A0ABU4L1W9_9ACTN</name>
<dbReference type="Pfam" id="PF08545">
    <property type="entry name" value="ACP_syn_III"/>
    <property type="match status" value="1"/>
</dbReference>
<evidence type="ECO:0000256" key="5">
    <source>
        <dbReference type="ARBA" id="ARBA00022679"/>
    </source>
</evidence>
<feature type="domain" description="Beta-ketoacyl-[acyl-carrier-protein] synthase III N-terminal" evidence="11">
    <location>
        <begin position="109"/>
        <end position="187"/>
    </location>
</feature>
<proteinExistence type="inferred from homology"/>
<comment type="caution">
    <text evidence="12">The sequence shown here is derived from an EMBL/GenBank/DDBJ whole genome shotgun (WGS) entry which is preliminary data.</text>
</comment>